<evidence type="ECO:0000256" key="7">
    <source>
        <dbReference type="ARBA" id="ARBA00022723"/>
    </source>
</evidence>
<comment type="pathway">
    <text evidence="3">Protein modification; protein ubiquitination.</text>
</comment>
<keyword evidence="12 15" id="KW-0472">Membrane</keyword>
<comment type="subcellular location">
    <subcellularLocation>
        <location evidence="2">Membrane</location>
        <topology evidence="2">Single-pass membrane protein</topology>
    </subcellularLocation>
</comment>
<evidence type="ECO:0000256" key="13">
    <source>
        <dbReference type="PROSITE-ProRule" id="PRU00175"/>
    </source>
</evidence>
<dbReference type="Gene3D" id="3.30.40.10">
    <property type="entry name" value="Zinc/RING finger domain, C3HC4 (zinc finger)"/>
    <property type="match status" value="1"/>
</dbReference>
<evidence type="ECO:0000259" key="16">
    <source>
        <dbReference type="PROSITE" id="PS50089"/>
    </source>
</evidence>
<evidence type="ECO:0000256" key="1">
    <source>
        <dbReference type="ARBA" id="ARBA00000900"/>
    </source>
</evidence>
<feature type="transmembrane region" description="Helical" evidence="15">
    <location>
        <begin position="12"/>
        <end position="38"/>
    </location>
</feature>
<evidence type="ECO:0000256" key="12">
    <source>
        <dbReference type="ARBA" id="ARBA00023136"/>
    </source>
</evidence>
<evidence type="ECO:0000256" key="6">
    <source>
        <dbReference type="ARBA" id="ARBA00022692"/>
    </source>
</evidence>
<dbReference type="AlphaFoldDB" id="A0A443PXH6"/>
<evidence type="ECO:0000256" key="8">
    <source>
        <dbReference type="ARBA" id="ARBA00022771"/>
    </source>
</evidence>
<proteinExistence type="predicted"/>
<dbReference type="GO" id="GO:0016020">
    <property type="term" value="C:membrane"/>
    <property type="evidence" value="ECO:0007669"/>
    <property type="project" value="UniProtKB-SubCell"/>
</dbReference>
<dbReference type="EMBL" id="QPKB01000011">
    <property type="protein sequence ID" value="RWR95469.1"/>
    <property type="molecule type" value="Genomic_DNA"/>
</dbReference>
<dbReference type="OrthoDB" id="9984778at2759"/>
<dbReference type="Proteomes" id="UP000283530">
    <property type="component" value="Unassembled WGS sequence"/>
</dbReference>
<organism evidence="17 18">
    <name type="scientific">Cinnamomum micranthum f. kanehirae</name>
    <dbReference type="NCBI Taxonomy" id="337451"/>
    <lineage>
        <taxon>Eukaryota</taxon>
        <taxon>Viridiplantae</taxon>
        <taxon>Streptophyta</taxon>
        <taxon>Embryophyta</taxon>
        <taxon>Tracheophyta</taxon>
        <taxon>Spermatophyta</taxon>
        <taxon>Magnoliopsida</taxon>
        <taxon>Magnoliidae</taxon>
        <taxon>Laurales</taxon>
        <taxon>Lauraceae</taxon>
        <taxon>Cinnamomum</taxon>
    </lineage>
</organism>
<dbReference type="EC" id="2.3.2.27" evidence="4"/>
<dbReference type="PANTHER" id="PTHR46913">
    <property type="entry name" value="RING-H2 FINGER PROTEIN ATL16"/>
    <property type="match status" value="1"/>
</dbReference>
<accession>A0A443PXH6</accession>
<dbReference type="GO" id="GO:0061630">
    <property type="term" value="F:ubiquitin protein ligase activity"/>
    <property type="evidence" value="ECO:0007669"/>
    <property type="project" value="UniProtKB-EC"/>
</dbReference>
<dbReference type="InterPro" id="IPR013083">
    <property type="entry name" value="Znf_RING/FYVE/PHD"/>
</dbReference>
<comment type="caution">
    <text evidence="17">The sequence shown here is derived from an EMBL/GenBank/DDBJ whole genome shotgun (WGS) entry which is preliminary data.</text>
</comment>
<evidence type="ECO:0000256" key="2">
    <source>
        <dbReference type="ARBA" id="ARBA00004167"/>
    </source>
</evidence>
<keyword evidence="5" id="KW-0808">Transferase</keyword>
<feature type="compositionally biased region" description="Polar residues" evidence="14">
    <location>
        <begin position="234"/>
        <end position="249"/>
    </location>
</feature>
<keyword evidence="9" id="KW-0833">Ubl conjugation pathway</keyword>
<keyword evidence="11 15" id="KW-1133">Transmembrane helix</keyword>
<evidence type="ECO:0000256" key="11">
    <source>
        <dbReference type="ARBA" id="ARBA00022989"/>
    </source>
</evidence>
<dbReference type="Pfam" id="PF13639">
    <property type="entry name" value="zf-RING_2"/>
    <property type="match status" value="1"/>
</dbReference>
<feature type="region of interest" description="Disordered" evidence="14">
    <location>
        <begin position="226"/>
        <end position="249"/>
    </location>
</feature>
<feature type="domain" description="RING-type" evidence="16">
    <location>
        <begin position="104"/>
        <end position="146"/>
    </location>
</feature>
<evidence type="ECO:0000256" key="5">
    <source>
        <dbReference type="ARBA" id="ARBA00022679"/>
    </source>
</evidence>
<dbReference type="SMART" id="SM00184">
    <property type="entry name" value="RING"/>
    <property type="match status" value="1"/>
</dbReference>
<name>A0A443PXH6_9MAGN</name>
<protein>
    <recommendedName>
        <fullName evidence="4">RING-type E3 ubiquitin transferase</fullName>
        <ecNumber evidence="4">2.3.2.27</ecNumber>
    </recommendedName>
</protein>
<evidence type="ECO:0000256" key="4">
    <source>
        <dbReference type="ARBA" id="ARBA00012483"/>
    </source>
</evidence>
<dbReference type="FunFam" id="3.30.40.10:FF:000187">
    <property type="entry name" value="E3 ubiquitin-protein ligase ATL6"/>
    <property type="match status" value="1"/>
</dbReference>
<sequence length="249" mass="28322">MSTTSLSDVSGFTWSPLVISLFGAICTIFLFLIFYSILKRQCSLFHAPLFRDLSLTRLLNGSHPTEDFSLHFQSHGLDSAILYSLPTIQFRNYDNEKGQRSADCAVCLGEFQEGEWLRLLPSCAHIFHVSCVDTWFQTHSNCPLCRTDVVNDISSRNDYSVSMSTLMETLRREDAYRETSYTHHVQDSGFMQNPLVCWTPPRLMVSPVSQVSSAIVNNHQNPDCPQTHCHNLREGSSSRNGYYNNHNAR</sequence>
<dbReference type="STRING" id="337451.A0A443PXH6"/>
<keyword evidence="7" id="KW-0479">Metal-binding</keyword>
<dbReference type="PROSITE" id="PS50089">
    <property type="entry name" value="ZF_RING_2"/>
    <property type="match status" value="1"/>
</dbReference>
<comment type="catalytic activity">
    <reaction evidence="1">
        <text>S-ubiquitinyl-[E2 ubiquitin-conjugating enzyme]-L-cysteine + [acceptor protein]-L-lysine = [E2 ubiquitin-conjugating enzyme]-L-cysteine + N(6)-ubiquitinyl-[acceptor protein]-L-lysine.</text>
        <dbReference type="EC" id="2.3.2.27"/>
    </reaction>
</comment>
<dbReference type="InterPro" id="IPR044600">
    <property type="entry name" value="ATL1/ATL16-like"/>
</dbReference>
<dbReference type="GO" id="GO:0008270">
    <property type="term" value="F:zinc ion binding"/>
    <property type="evidence" value="ECO:0007669"/>
    <property type="project" value="UniProtKB-KW"/>
</dbReference>
<dbReference type="InterPro" id="IPR001841">
    <property type="entry name" value="Znf_RING"/>
</dbReference>
<evidence type="ECO:0000256" key="10">
    <source>
        <dbReference type="ARBA" id="ARBA00022833"/>
    </source>
</evidence>
<evidence type="ECO:0000313" key="17">
    <source>
        <dbReference type="EMBL" id="RWR95469.1"/>
    </source>
</evidence>
<evidence type="ECO:0000256" key="3">
    <source>
        <dbReference type="ARBA" id="ARBA00004906"/>
    </source>
</evidence>
<dbReference type="PANTHER" id="PTHR46913:SF22">
    <property type="entry name" value="RING-TYPE E3 UBIQUITIN TRANSFERASE"/>
    <property type="match status" value="1"/>
</dbReference>
<keyword evidence="10" id="KW-0862">Zinc</keyword>
<evidence type="ECO:0000256" key="15">
    <source>
        <dbReference type="SAM" id="Phobius"/>
    </source>
</evidence>
<gene>
    <name evidence="17" type="ORF">CKAN_02481700</name>
</gene>
<dbReference type="GO" id="GO:0016567">
    <property type="term" value="P:protein ubiquitination"/>
    <property type="evidence" value="ECO:0007669"/>
    <property type="project" value="InterPro"/>
</dbReference>
<dbReference type="CDD" id="cd16461">
    <property type="entry name" value="RING-H2_EL5-like"/>
    <property type="match status" value="1"/>
</dbReference>
<dbReference type="SUPFAM" id="SSF57850">
    <property type="entry name" value="RING/U-box"/>
    <property type="match status" value="1"/>
</dbReference>
<keyword evidence="6 15" id="KW-0812">Transmembrane</keyword>
<evidence type="ECO:0000313" key="18">
    <source>
        <dbReference type="Proteomes" id="UP000283530"/>
    </source>
</evidence>
<keyword evidence="8 13" id="KW-0863">Zinc-finger</keyword>
<reference evidence="17 18" key="1">
    <citation type="journal article" date="2019" name="Nat. Plants">
        <title>Stout camphor tree genome fills gaps in understanding of flowering plant genome evolution.</title>
        <authorList>
            <person name="Chaw S.M."/>
            <person name="Liu Y.C."/>
            <person name="Wu Y.W."/>
            <person name="Wang H.Y."/>
            <person name="Lin C.I."/>
            <person name="Wu C.S."/>
            <person name="Ke H.M."/>
            <person name="Chang L.Y."/>
            <person name="Hsu C.Y."/>
            <person name="Yang H.T."/>
            <person name="Sudianto E."/>
            <person name="Hsu M.H."/>
            <person name="Wu K.P."/>
            <person name="Wang L.N."/>
            <person name="Leebens-Mack J.H."/>
            <person name="Tsai I.J."/>
        </authorList>
    </citation>
    <scope>NUCLEOTIDE SEQUENCE [LARGE SCALE GENOMIC DNA]</scope>
    <source>
        <strain evidence="18">cv. Chaw 1501</strain>
        <tissue evidence="17">Young leaves</tissue>
    </source>
</reference>
<evidence type="ECO:0000256" key="14">
    <source>
        <dbReference type="SAM" id="MobiDB-lite"/>
    </source>
</evidence>
<evidence type="ECO:0000256" key="9">
    <source>
        <dbReference type="ARBA" id="ARBA00022786"/>
    </source>
</evidence>
<keyword evidence="18" id="KW-1185">Reference proteome</keyword>